<evidence type="ECO:0000313" key="8">
    <source>
        <dbReference type="Proteomes" id="UP000049855"/>
    </source>
</evidence>
<sequence>MRPEQVAKFKLQLEAKKQDLVHTILQLEDNGLRAALSSTTGELSAYDNHPADLGSETFERGKDLGLRDNERVLLRSVEHALDKIHQGTYGRCDTCGAEIATERLEALPWATQCKQCQEESEQIDVTPRPLEEDSLAPPFHRSFLDSDRVDSVGYDGEDTWQDVASYGSSDTPQDIPGTYDYKALFLNSNEHQGIVDLADAIPNEPGSTSNHARKRLQRKEKETGR</sequence>
<dbReference type="EMBL" id="CTRP01000014">
    <property type="protein sequence ID" value="CQR74598.1"/>
    <property type="molecule type" value="Genomic_DNA"/>
</dbReference>
<dbReference type="InterPro" id="IPR020458">
    <property type="entry name" value="Znf_DskA_TraR_CS"/>
</dbReference>
<keyword evidence="3" id="KW-0862">Zinc</keyword>
<dbReference type="NCBIfam" id="TIGR02890">
    <property type="entry name" value="bacill_yteA"/>
    <property type="match status" value="1"/>
</dbReference>
<dbReference type="InterPro" id="IPR014240">
    <property type="entry name" value="YteA"/>
</dbReference>
<dbReference type="PANTHER" id="PTHR33823">
    <property type="entry name" value="RNA POLYMERASE-BINDING TRANSCRIPTION FACTOR DKSA-RELATED"/>
    <property type="match status" value="1"/>
</dbReference>
<protein>
    <submittedName>
        <fullName evidence="7">DnaK suppressor protein</fullName>
    </submittedName>
</protein>
<evidence type="ECO:0000256" key="4">
    <source>
        <dbReference type="PROSITE-ProRule" id="PRU00510"/>
    </source>
</evidence>
<dbReference type="PROSITE" id="PS01102">
    <property type="entry name" value="ZF_DKSA_1"/>
    <property type="match status" value="1"/>
</dbReference>
<name>A0A0U1L4I6_9FIRM</name>
<feature type="domain" description="Zinc finger DksA/TraR C4-type" evidence="6">
    <location>
        <begin position="87"/>
        <end position="122"/>
    </location>
</feature>
<evidence type="ECO:0000256" key="3">
    <source>
        <dbReference type="ARBA" id="ARBA00022833"/>
    </source>
</evidence>
<evidence type="ECO:0000259" key="6">
    <source>
        <dbReference type="Pfam" id="PF01258"/>
    </source>
</evidence>
<keyword evidence="8" id="KW-1185">Reference proteome</keyword>
<dbReference type="InterPro" id="IPR000962">
    <property type="entry name" value="Znf_DskA_TraR"/>
</dbReference>
<feature type="zinc finger region" description="dksA C4-type" evidence="4">
    <location>
        <begin position="92"/>
        <end position="116"/>
    </location>
</feature>
<dbReference type="GO" id="GO:0008270">
    <property type="term" value="F:zinc ion binding"/>
    <property type="evidence" value="ECO:0007669"/>
    <property type="project" value="UniProtKB-KW"/>
</dbReference>
<dbReference type="InterPro" id="IPR037187">
    <property type="entry name" value="DnaK_N"/>
</dbReference>
<proteinExistence type="predicted"/>
<dbReference type="AlphaFoldDB" id="A0A0U1L4I6"/>
<organism evidence="7 8">
    <name type="scientific">Sporomusa ovata</name>
    <dbReference type="NCBI Taxonomy" id="2378"/>
    <lineage>
        <taxon>Bacteria</taxon>
        <taxon>Bacillati</taxon>
        <taxon>Bacillota</taxon>
        <taxon>Negativicutes</taxon>
        <taxon>Selenomonadales</taxon>
        <taxon>Sporomusaceae</taxon>
        <taxon>Sporomusa</taxon>
    </lineage>
</organism>
<dbReference type="RefSeq" id="WP_021170584.1">
    <property type="nucleotide sequence ID" value="NZ_CTRP01000014.1"/>
</dbReference>
<dbReference type="Pfam" id="PF01258">
    <property type="entry name" value="zf-dskA_traR"/>
    <property type="match status" value="1"/>
</dbReference>
<dbReference type="Proteomes" id="UP000049855">
    <property type="component" value="Unassembled WGS sequence"/>
</dbReference>
<dbReference type="SUPFAM" id="SSF109635">
    <property type="entry name" value="DnaK suppressor protein DksA, alpha-hairpin domain"/>
    <property type="match status" value="1"/>
</dbReference>
<dbReference type="PROSITE" id="PS51128">
    <property type="entry name" value="ZF_DKSA_2"/>
    <property type="match status" value="1"/>
</dbReference>
<dbReference type="Gene3D" id="1.20.120.910">
    <property type="entry name" value="DksA, coiled-coil domain"/>
    <property type="match status" value="1"/>
</dbReference>
<gene>
    <name evidence="7" type="ORF">SpAn4DRAFT_1060</name>
</gene>
<feature type="region of interest" description="Disordered" evidence="5">
    <location>
        <begin position="199"/>
        <end position="225"/>
    </location>
</feature>
<keyword evidence="1" id="KW-0479">Metal-binding</keyword>
<accession>A0A0U1L4I6</accession>
<dbReference type="PANTHER" id="PTHR33823:SF4">
    <property type="entry name" value="GENERAL STRESS PROTEIN 16O"/>
    <property type="match status" value="1"/>
</dbReference>
<evidence type="ECO:0000256" key="2">
    <source>
        <dbReference type="ARBA" id="ARBA00022771"/>
    </source>
</evidence>
<evidence type="ECO:0000256" key="5">
    <source>
        <dbReference type="SAM" id="MobiDB-lite"/>
    </source>
</evidence>
<reference evidence="8" key="1">
    <citation type="submission" date="2015-03" db="EMBL/GenBank/DDBJ databases">
        <authorList>
            <person name="Nijsse Bart"/>
        </authorList>
    </citation>
    <scope>NUCLEOTIDE SEQUENCE [LARGE SCALE GENOMIC DNA]</scope>
</reference>
<evidence type="ECO:0000313" key="7">
    <source>
        <dbReference type="EMBL" id="CQR74598.1"/>
    </source>
</evidence>
<dbReference type="SUPFAM" id="SSF57716">
    <property type="entry name" value="Glucocorticoid receptor-like (DNA-binding domain)"/>
    <property type="match status" value="1"/>
</dbReference>
<evidence type="ECO:0000256" key="1">
    <source>
        <dbReference type="ARBA" id="ARBA00022723"/>
    </source>
</evidence>
<keyword evidence="2" id="KW-0863">Zinc-finger</keyword>